<protein>
    <submittedName>
        <fullName evidence="1">CoF synthetase</fullName>
    </submittedName>
</protein>
<gene>
    <name evidence="1" type="ORF">ACFQ2E_07450</name>
</gene>
<reference evidence="2" key="1">
    <citation type="journal article" date="2019" name="Int. J. Syst. Evol. Microbiol.">
        <title>The Global Catalogue of Microorganisms (GCM) 10K type strain sequencing project: providing services to taxonomists for standard genome sequencing and annotation.</title>
        <authorList>
            <consortium name="The Broad Institute Genomics Platform"/>
            <consortium name="The Broad Institute Genome Sequencing Center for Infectious Disease"/>
            <person name="Wu L."/>
            <person name="Ma J."/>
        </authorList>
    </citation>
    <scope>NUCLEOTIDE SEQUENCE [LARGE SCALE GENOMIC DNA]</scope>
    <source>
        <strain evidence="2">CCUG 63246</strain>
    </source>
</reference>
<dbReference type="PANTHER" id="PTHR36932">
    <property type="entry name" value="CAPSULAR POLYSACCHARIDE BIOSYNTHESIS PROTEIN"/>
    <property type="match status" value="1"/>
</dbReference>
<dbReference type="RefSeq" id="WP_311938416.1">
    <property type="nucleotide sequence ID" value="NZ_JAVSCK010000002.1"/>
</dbReference>
<dbReference type="Proteomes" id="UP001597163">
    <property type="component" value="Unassembled WGS sequence"/>
</dbReference>
<organism evidence="1 2">
    <name type="scientific">Hwangdonia seohaensis</name>
    <dbReference type="NCBI Taxonomy" id="1240727"/>
    <lineage>
        <taxon>Bacteria</taxon>
        <taxon>Pseudomonadati</taxon>
        <taxon>Bacteroidota</taxon>
        <taxon>Flavobacteriia</taxon>
        <taxon>Flavobacteriales</taxon>
        <taxon>Flavobacteriaceae</taxon>
        <taxon>Hwangdonia</taxon>
    </lineage>
</organism>
<comment type="caution">
    <text evidence="1">The sequence shown here is derived from an EMBL/GenBank/DDBJ whole genome shotgun (WGS) entry which is preliminary data.</text>
</comment>
<dbReference type="PANTHER" id="PTHR36932:SF1">
    <property type="entry name" value="CAPSULAR POLYSACCHARIDE BIOSYNTHESIS PROTEIN"/>
    <property type="match status" value="1"/>
</dbReference>
<name>A0ABW3RC00_9FLAO</name>
<evidence type="ECO:0000313" key="2">
    <source>
        <dbReference type="Proteomes" id="UP001597163"/>
    </source>
</evidence>
<dbReference type="SUPFAM" id="SSF56801">
    <property type="entry name" value="Acetyl-CoA synthetase-like"/>
    <property type="match status" value="1"/>
</dbReference>
<dbReference type="Gene3D" id="3.40.50.12780">
    <property type="entry name" value="N-terminal domain of ligase-like"/>
    <property type="match status" value="1"/>
</dbReference>
<sequence>MIPFSNPRLFIFNALDAFNGNKKRQQFNDVKTIIENTSLNGIHNKTIQYLSEILNHACNTTPFYTKYTGIEQLEDFPVIDKNIIKANFKTFESALYKNLKKTTVKTSGSTGTPFKVYQNINKINRNVADNLYFSQKAGYTIGNKLYYFRMWDAFGKKCFLAKWAQNIEPIDVFDLNDTYLKKFIAKLKKNKSAKSWIGYASAFDQVCKYLNNIKAKPINCNLKSVIAISESLSPSTKKSLKKYFNVDTVSRYSNVENGIIAQQLPNTSYFVINSASYYVEILTLNSNRPVKLGEKGRIVITDLFNYCMPMIRYDTGDIGCIDHADGKLVLKQIEGRKIDVITNTKGEIISNNLLLLINKYHELNQCQLIQKTRNKYIFKINIDGEFKNEKKFVDEFKSYLGNNAIIEIHYVNEIPLLASGKRRVMVNETIKAKA</sequence>
<dbReference type="InterPro" id="IPR053158">
    <property type="entry name" value="CapK_Type1_Caps_Biosynth"/>
</dbReference>
<evidence type="ECO:0000313" key="1">
    <source>
        <dbReference type="EMBL" id="MFD1162247.1"/>
    </source>
</evidence>
<accession>A0ABW3RC00</accession>
<dbReference type="EMBL" id="JBHTLJ010000002">
    <property type="protein sequence ID" value="MFD1162247.1"/>
    <property type="molecule type" value="Genomic_DNA"/>
</dbReference>
<dbReference type="InterPro" id="IPR042099">
    <property type="entry name" value="ANL_N_sf"/>
</dbReference>
<proteinExistence type="predicted"/>
<keyword evidence="2" id="KW-1185">Reference proteome</keyword>